<evidence type="ECO:0000256" key="7">
    <source>
        <dbReference type="SAM" id="SignalP"/>
    </source>
</evidence>
<dbReference type="RefSeq" id="WP_046004278.1">
    <property type="nucleotide sequence ID" value="NZ_JXYA01000014.1"/>
</dbReference>
<dbReference type="InterPro" id="IPR008947">
    <property type="entry name" value="PLipase_C/P1_nuclease_dom_sf"/>
</dbReference>
<dbReference type="GO" id="GO:0016788">
    <property type="term" value="F:hydrolase activity, acting on ester bonds"/>
    <property type="evidence" value="ECO:0007669"/>
    <property type="project" value="InterPro"/>
</dbReference>
<evidence type="ECO:0000256" key="4">
    <source>
        <dbReference type="ARBA" id="ARBA00022801"/>
    </source>
</evidence>
<evidence type="ECO:0000313" key="8">
    <source>
        <dbReference type="EMBL" id="KJZ10637.1"/>
    </source>
</evidence>
<dbReference type="OrthoDB" id="267579at2"/>
<proteinExistence type="predicted"/>
<keyword evidence="2" id="KW-0479">Metal-binding</keyword>
<dbReference type="PANTHER" id="PTHR33146:SF26">
    <property type="entry name" value="ENDONUCLEASE 4"/>
    <property type="match status" value="1"/>
</dbReference>
<keyword evidence="6" id="KW-0325">Glycoprotein</keyword>
<name>A0A0F4QVL2_9GAMM</name>
<dbReference type="PATRIC" id="fig|43658.5.peg.1494"/>
<keyword evidence="3" id="KW-0255">Endonuclease</keyword>
<protein>
    <submittedName>
        <fullName evidence="8">S1/P1 Nuclease</fullName>
    </submittedName>
</protein>
<dbReference type="Gene3D" id="1.10.575.10">
    <property type="entry name" value="P1 Nuclease"/>
    <property type="match status" value="1"/>
</dbReference>
<reference evidence="8 9" key="1">
    <citation type="journal article" date="2015" name="BMC Genomics">
        <title>Genome mining reveals unlocked bioactive potential of marine Gram-negative bacteria.</title>
        <authorList>
            <person name="Machado H."/>
            <person name="Sonnenschein E.C."/>
            <person name="Melchiorsen J."/>
            <person name="Gram L."/>
        </authorList>
    </citation>
    <scope>NUCLEOTIDE SEQUENCE [LARGE SCALE GENOMIC DNA]</scope>
    <source>
        <strain evidence="8 9">S2471</strain>
    </source>
</reference>
<evidence type="ECO:0000256" key="2">
    <source>
        <dbReference type="ARBA" id="ARBA00022723"/>
    </source>
</evidence>
<feature type="signal peptide" evidence="7">
    <location>
        <begin position="1"/>
        <end position="22"/>
    </location>
</feature>
<evidence type="ECO:0000256" key="1">
    <source>
        <dbReference type="ARBA" id="ARBA00022722"/>
    </source>
</evidence>
<accession>A0A0F4QVL2</accession>
<dbReference type="Pfam" id="PF02265">
    <property type="entry name" value="S1-P1_nuclease"/>
    <property type="match status" value="1"/>
</dbReference>
<sequence>MLRASLKGLALSALLISTSAWSWGMNGHRVVGEIAQQHLTPAAEKAVKALLAEDSLAEVSTWADEMRSSPEDFWKKQSGKWHYINIEDPSKMAQHDNHAVEHKHQVSHILDGINYSVSTLQNPKAIKEDKLFALKFLVHLVGDAHQPFHAGRSEDRGGNLIKVSFFNEETNLHSVFDTKLIEHQSLSYRELSDFILTRDKQKIAQMLNSRPADWLLESNQVAEKIYDSNETDISWGYIYRYTPVVKSRLLHGGIRLAGLLNQIFDKNSRPLDTALKAAK</sequence>
<organism evidence="8 9">
    <name type="scientific">Pseudoalteromonas rubra</name>
    <dbReference type="NCBI Taxonomy" id="43658"/>
    <lineage>
        <taxon>Bacteria</taxon>
        <taxon>Pseudomonadati</taxon>
        <taxon>Pseudomonadota</taxon>
        <taxon>Gammaproteobacteria</taxon>
        <taxon>Alteromonadales</taxon>
        <taxon>Pseudoalteromonadaceae</taxon>
        <taxon>Pseudoalteromonas</taxon>
    </lineage>
</organism>
<feature type="chain" id="PRO_5002476077" evidence="7">
    <location>
        <begin position="23"/>
        <end position="279"/>
    </location>
</feature>
<evidence type="ECO:0000256" key="3">
    <source>
        <dbReference type="ARBA" id="ARBA00022759"/>
    </source>
</evidence>
<dbReference type="AlphaFoldDB" id="A0A0F4QVL2"/>
<dbReference type="CDD" id="cd11010">
    <property type="entry name" value="S1-P1_nuclease"/>
    <property type="match status" value="1"/>
</dbReference>
<keyword evidence="1" id="KW-0540">Nuclease</keyword>
<keyword evidence="4" id="KW-0378">Hydrolase</keyword>
<dbReference type="GO" id="GO:0004519">
    <property type="term" value="F:endonuclease activity"/>
    <property type="evidence" value="ECO:0007669"/>
    <property type="project" value="UniProtKB-KW"/>
</dbReference>
<dbReference type="PANTHER" id="PTHR33146">
    <property type="entry name" value="ENDONUCLEASE 4"/>
    <property type="match status" value="1"/>
</dbReference>
<keyword evidence="9" id="KW-1185">Reference proteome</keyword>
<keyword evidence="5" id="KW-1015">Disulfide bond</keyword>
<dbReference type="GO" id="GO:0046872">
    <property type="term" value="F:metal ion binding"/>
    <property type="evidence" value="ECO:0007669"/>
    <property type="project" value="UniProtKB-KW"/>
</dbReference>
<dbReference type="GO" id="GO:0003676">
    <property type="term" value="F:nucleic acid binding"/>
    <property type="evidence" value="ECO:0007669"/>
    <property type="project" value="InterPro"/>
</dbReference>
<dbReference type="SUPFAM" id="SSF48537">
    <property type="entry name" value="Phospholipase C/P1 nuclease"/>
    <property type="match status" value="1"/>
</dbReference>
<dbReference type="EMBL" id="JXYA01000014">
    <property type="protein sequence ID" value="KJZ10637.1"/>
    <property type="molecule type" value="Genomic_DNA"/>
</dbReference>
<dbReference type="Proteomes" id="UP000033452">
    <property type="component" value="Unassembled WGS sequence"/>
</dbReference>
<keyword evidence="7" id="KW-0732">Signal</keyword>
<comment type="caution">
    <text evidence="8">The sequence shown here is derived from an EMBL/GenBank/DDBJ whole genome shotgun (WGS) entry which is preliminary data.</text>
</comment>
<gene>
    <name evidence="8" type="ORF">TW77_07085</name>
</gene>
<evidence type="ECO:0000256" key="6">
    <source>
        <dbReference type="ARBA" id="ARBA00023180"/>
    </source>
</evidence>
<evidence type="ECO:0000313" key="9">
    <source>
        <dbReference type="Proteomes" id="UP000033452"/>
    </source>
</evidence>
<dbReference type="GO" id="GO:0006308">
    <property type="term" value="P:DNA catabolic process"/>
    <property type="evidence" value="ECO:0007669"/>
    <property type="project" value="InterPro"/>
</dbReference>
<dbReference type="InterPro" id="IPR003154">
    <property type="entry name" value="S1/P1nuclease"/>
</dbReference>
<evidence type="ECO:0000256" key="5">
    <source>
        <dbReference type="ARBA" id="ARBA00023157"/>
    </source>
</evidence>